<comment type="caution">
    <text evidence="3">The sequence shown here is derived from an EMBL/GenBank/DDBJ whole genome shotgun (WGS) entry which is preliminary data.</text>
</comment>
<protein>
    <submittedName>
        <fullName evidence="3">Uncharacterized protein</fullName>
    </submittedName>
</protein>
<evidence type="ECO:0000313" key="5">
    <source>
        <dbReference type="EMBL" id="ODR55855.1"/>
    </source>
</evidence>
<keyword evidence="8" id="KW-1185">Reference proteome</keyword>
<reference evidence="5 7" key="3">
    <citation type="submission" date="2016-08" db="EMBL/GenBank/DDBJ databases">
        <authorList>
            <person name="Seilhamer J.J."/>
        </authorList>
    </citation>
    <scope>NUCLEOTIDE SEQUENCE [LARGE SCALE GENOMIC DNA]</scope>
    <source>
        <strain evidence="5 7">NML150140-1</strain>
    </source>
</reference>
<evidence type="ECO:0000256" key="2">
    <source>
        <dbReference type="SAM" id="Phobius"/>
    </source>
</evidence>
<dbReference type="EMBL" id="MEHA01000001">
    <property type="protein sequence ID" value="ODR55855.1"/>
    <property type="molecule type" value="Genomic_DNA"/>
</dbReference>
<keyword evidence="2" id="KW-0812">Transmembrane</keyword>
<feature type="coiled-coil region" evidence="1">
    <location>
        <begin position="29"/>
        <end position="56"/>
    </location>
</feature>
<dbReference type="GeneID" id="29726120"/>
<accession>A0A1E3ADB6</accession>
<reference evidence="3 6" key="1">
    <citation type="submission" date="2016-07" db="EMBL/GenBank/DDBJ databases">
        <title>Characterization of isolates of Eisenbergiella tayi derived from blood cultures, using whole genome sequencing.</title>
        <authorList>
            <person name="Burdz T."/>
            <person name="Wiebe D."/>
            <person name="Huynh C."/>
            <person name="Bernard K."/>
        </authorList>
    </citation>
    <scope>NUCLEOTIDE SEQUENCE [LARGE SCALE GENOMIC DNA]</scope>
    <source>
        <strain evidence="3 6">NML 110608</strain>
    </source>
</reference>
<gene>
    <name evidence="5" type="ORF">BEI59_01480</name>
    <name evidence="3" type="ORF">BEI61_02509</name>
    <name evidence="4" type="ORF">BEI63_31465</name>
</gene>
<organism evidence="3 6">
    <name type="scientific">Eisenbergiella tayi</name>
    <dbReference type="NCBI Taxonomy" id="1432052"/>
    <lineage>
        <taxon>Bacteria</taxon>
        <taxon>Bacillati</taxon>
        <taxon>Bacillota</taxon>
        <taxon>Clostridia</taxon>
        <taxon>Lachnospirales</taxon>
        <taxon>Lachnospiraceae</taxon>
        <taxon>Eisenbergiella</taxon>
    </lineage>
</organism>
<proteinExistence type="predicted"/>
<dbReference type="Proteomes" id="UP000094869">
    <property type="component" value="Unassembled WGS sequence"/>
</dbReference>
<dbReference type="EMBL" id="MEHD01000056">
    <property type="protein sequence ID" value="ODR44140.1"/>
    <property type="molecule type" value="Genomic_DNA"/>
</dbReference>
<keyword evidence="2" id="KW-0472">Membrane</keyword>
<evidence type="ECO:0000313" key="6">
    <source>
        <dbReference type="Proteomes" id="UP000094067"/>
    </source>
</evidence>
<sequence>MEMNDRTEQAEELWDDLPTDSQHETLWEAEGTELAVRQLMDQLKASEEKQQGLMKKQLLFTRIFAVSNCVLVLLVLIFVAGVLPRLTTALDKATESLVKVDGALDDFGKVFDNVNSLVDSSSKAVEQTMDKVDQMDIESLNNAISDLNDVVAPMAEFFGRFR</sequence>
<evidence type="ECO:0000313" key="7">
    <source>
        <dbReference type="Proteomes" id="UP000094271"/>
    </source>
</evidence>
<evidence type="ECO:0000313" key="4">
    <source>
        <dbReference type="EMBL" id="ODR44140.1"/>
    </source>
</evidence>
<keyword evidence="1" id="KW-0175">Coiled coil</keyword>
<evidence type="ECO:0000313" key="3">
    <source>
        <dbReference type="EMBL" id="ODM06619.1"/>
    </source>
</evidence>
<evidence type="ECO:0000313" key="8">
    <source>
        <dbReference type="Proteomes" id="UP000094869"/>
    </source>
</evidence>
<dbReference type="AlphaFoldDB" id="A0A1E3ADB6"/>
<dbReference type="OrthoDB" id="2063652at2"/>
<dbReference type="EMBL" id="MCGH01000002">
    <property type="protein sequence ID" value="ODM06619.1"/>
    <property type="molecule type" value="Genomic_DNA"/>
</dbReference>
<evidence type="ECO:0000256" key="1">
    <source>
        <dbReference type="SAM" id="Coils"/>
    </source>
</evidence>
<dbReference type="Proteomes" id="UP000094067">
    <property type="component" value="Unassembled WGS sequence"/>
</dbReference>
<feature type="transmembrane region" description="Helical" evidence="2">
    <location>
        <begin position="59"/>
        <end position="83"/>
    </location>
</feature>
<keyword evidence="2" id="KW-1133">Transmembrane helix</keyword>
<dbReference type="Proteomes" id="UP000094271">
    <property type="component" value="Unassembled WGS sequence"/>
</dbReference>
<name>A0A1E3ADB6_9FIRM</name>
<dbReference type="RefSeq" id="WP_009252637.1">
    <property type="nucleotide sequence ID" value="NZ_CABMHK010000108.1"/>
</dbReference>
<reference evidence="4 8" key="2">
    <citation type="submission" date="2016-08" db="EMBL/GenBank/DDBJ databases">
        <title>Characterization of Isolates of Eisenbergiella tayi Derived from Blood Cultures, Using Whole Genome Sequencing.</title>
        <authorList>
            <person name="Bernier A.-M."/>
            <person name="Burdz T."/>
            <person name="Wiebe D."/>
            <person name="Bernard K."/>
        </authorList>
    </citation>
    <scope>NUCLEOTIDE SEQUENCE [LARGE SCALE GENOMIC DNA]</scope>
    <source>
        <strain evidence="4 8">NML120146</strain>
    </source>
</reference>